<dbReference type="InterPro" id="IPR041700">
    <property type="entry name" value="OMP_b-brl_3"/>
</dbReference>
<dbReference type="Pfam" id="PF07715">
    <property type="entry name" value="Plug"/>
    <property type="match status" value="1"/>
</dbReference>
<sequence>MIKNGIIRISCLLGLLLPVLAYGQQTGRHSLKAQIISQSNMENLPYASIVIKSAADSSFVKGGMTDLHGKIQLKDIPAGHHLVLISLLGYQNKQVSWDTHTHQDLDLGKVQLIMSTAALSTVEVAAKKNLQSQSPEKLVFDVTQHISARGGTVLETMKALPGVTIDNEGNIVLRGSKNVQVLVDGRQSGITGFDRSGGLDQIPASAIEAIEIINNPSAKYNPDQMAGIINIKFKKDYKKGLNGQAGLTLGTRQKYNPSLSLNYRTGKVNLFAQADARWRKFVKIDKTVERTELTAGKPSRYIPQHYRSDNTQNEQIFKAGIDYFFNERNTLTFFTLYKHEFHRDMGKLNYDLLDANKVPQSGYKWNYNEPERNKAFDYALLYKHQFKQPGQTLHAELIYTSSEEDERFTFDKLLTTDFANFQRIRNERSALLEAEGTFNAKVSYLRPLGKGTLETGVNSIIRNISVDFAYDTLDLNTGIYGKVPDIGSFSRYTTQSYAVYGNYELKTTGYELEAGLRLEQFLANYRVDPSNPVYRSNSYDFLKPYPSVRYTKILPANNRLSVYYNYRINRPVLSDLRPYPKYDDPVNLKTGNPNLRPEFVHAVEIAWQKTFANSSITTSLYHKIREHIISPIAVLPETGTDNITAHVIPENINGGTNTGLELIYSTDLFPWWKLNVNGSTYLSRLHPFHLTNAYGQTISGTQEEIISYNAKMVSQFLLPAGFSLQAVAYYVGADLVPQGKSLDRFALDMGIEKQLFKNGKLSISATDLFKTLQFGSNINGTNFSLYSRDRYETRIIYAGYTHKF</sequence>
<keyword evidence="6" id="KW-0675">Receptor</keyword>
<dbReference type="InterPro" id="IPR008969">
    <property type="entry name" value="CarboxyPept-like_regulatory"/>
</dbReference>
<dbReference type="PANTHER" id="PTHR40980">
    <property type="entry name" value="PLUG DOMAIN-CONTAINING PROTEIN"/>
    <property type="match status" value="1"/>
</dbReference>
<evidence type="ECO:0000256" key="1">
    <source>
        <dbReference type="ARBA" id="ARBA00004442"/>
    </source>
</evidence>
<dbReference type="Pfam" id="PF13715">
    <property type="entry name" value="CarbopepD_reg_2"/>
    <property type="match status" value="1"/>
</dbReference>
<name>A0ABV2T3Z1_9BACT</name>
<proteinExistence type="predicted"/>
<gene>
    <name evidence="6" type="ORF">ABR189_10185</name>
</gene>
<evidence type="ECO:0000259" key="5">
    <source>
        <dbReference type="Pfam" id="PF14905"/>
    </source>
</evidence>
<dbReference type="Gene3D" id="2.170.130.10">
    <property type="entry name" value="TonB-dependent receptor, plug domain"/>
    <property type="match status" value="1"/>
</dbReference>
<evidence type="ECO:0000256" key="2">
    <source>
        <dbReference type="ARBA" id="ARBA00023136"/>
    </source>
</evidence>
<feature type="domain" description="Outer membrane protein beta-barrel" evidence="5">
    <location>
        <begin position="384"/>
        <end position="800"/>
    </location>
</feature>
<dbReference type="SUPFAM" id="SSF56935">
    <property type="entry name" value="Porins"/>
    <property type="match status" value="1"/>
</dbReference>
<accession>A0ABV2T3Z1</accession>
<evidence type="ECO:0000313" key="7">
    <source>
        <dbReference type="Proteomes" id="UP001549749"/>
    </source>
</evidence>
<organism evidence="6 7">
    <name type="scientific">Chitinophaga defluvii</name>
    <dbReference type="NCBI Taxonomy" id="3163343"/>
    <lineage>
        <taxon>Bacteria</taxon>
        <taxon>Pseudomonadati</taxon>
        <taxon>Bacteroidota</taxon>
        <taxon>Chitinophagia</taxon>
        <taxon>Chitinophagales</taxon>
        <taxon>Chitinophagaceae</taxon>
        <taxon>Chitinophaga</taxon>
    </lineage>
</organism>
<comment type="subcellular location">
    <subcellularLocation>
        <location evidence="1">Cell outer membrane</location>
    </subcellularLocation>
</comment>
<keyword evidence="7" id="KW-1185">Reference proteome</keyword>
<dbReference type="PANTHER" id="PTHR40980:SF4">
    <property type="entry name" value="TONB-DEPENDENT RECEPTOR-LIKE BETA-BARREL DOMAIN-CONTAINING PROTEIN"/>
    <property type="match status" value="1"/>
</dbReference>
<protein>
    <submittedName>
        <fullName evidence="6">TonB-dependent receptor family protein</fullName>
    </submittedName>
</protein>
<dbReference type="Pfam" id="PF14905">
    <property type="entry name" value="OMP_b-brl_3"/>
    <property type="match status" value="1"/>
</dbReference>
<evidence type="ECO:0000259" key="4">
    <source>
        <dbReference type="Pfam" id="PF07715"/>
    </source>
</evidence>
<evidence type="ECO:0000256" key="3">
    <source>
        <dbReference type="ARBA" id="ARBA00023237"/>
    </source>
</evidence>
<keyword evidence="3" id="KW-0998">Cell outer membrane</keyword>
<dbReference type="SUPFAM" id="SSF49464">
    <property type="entry name" value="Carboxypeptidase regulatory domain-like"/>
    <property type="match status" value="1"/>
</dbReference>
<reference evidence="6 7" key="1">
    <citation type="submission" date="2024-06" db="EMBL/GenBank/DDBJ databases">
        <title>Chitinophaga defluvii sp. nov., isolated from municipal sewage.</title>
        <authorList>
            <person name="Zhang L."/>
        </authorList>
    </citation>
    <scope>NUCLEOTIDE SEQUENCE [LARGE SCALE GENOMIC DNA]</scope>
    <source>
        <strain evidence="6 7">H8</strain>
    </source>
</reference>
<dbReference type="InterPro" id="IPR012910">
    <property type="entry name" value="Plug_dom"/>
</dbReference>
<comment type="caution">
    <text evidence="6">The sequence shown here is derived from an EMBL/GenBank/DDBJ whole genome shotgun (WGS) entry which is preliminary data.</text>
</comment>
<dbReference type="InterPro" id="IPR037066">
    <property type="entry name" value="Plug_dom_sf"/>
</dbReference>
<dbReference type="Proteomes" id="UP001549749">
    <property type="component" value="Unassembled WGS sequence"/>
</dbReference>
<evidence type="ECO:0000313" key="6">
    <source>
        <dbReference type="EMBL" id="MET6997739.1"/>
    </source>
</evidence>
<dbReference type="RefSeq" id="WP_354660374.1">
    <property type="nucleotide sequence ID" value="NZ_JBEXAC010000001.1"/>
</dbReference>
<feature type="domain" description="TonB-dependent receptor plug" evidence="4">
    <location>
        <begin position="150"/>
        <end position="228"/>
    </location>
</feature>
<dbReference type="EMBL" id="JBEXAC010000001">
    <property type="protein sequence ID" value="MET6997739.1"/>
    <property type="molecule type" value="Genomic_DNA"/>
</dbReference>
<keyword evidence="2" id="KW-0472">Membrane</keyword>
<dbReference type="InterPro" id="IPR036942">
    <property type="entry name" value="Beta-barrel_TonB_sf"/>
</dbReference>
<dbReference type="Gene3D" id="2.40.170.20">
    <property type="entry name" value="TonB-dependent receptor, beta-barrel domain"/>
    <property type="match status" value="1"/>
</dbReference>